<accession>A0ABQ7YA34</accession>
<evidence type="ECO:0000313" key="2">
    <source>
        <dbReference type="Proteomes" id="UP000824890"/>
    </source>
</evidence>
<name>A0ABQ7YA34_BRANA</name>
<keyword evidence="2" id="KW-1185">Reference proteome</keyword>
<dbReference type="EMBL" id="JAGKQM010000018">
    <property type="protein sequence ID" value="KAH0865068.1"/>
    <property type="molecule type" value="Genomic_DNA"/>
</dbReference>
<proteinExistence type="predicted"/>
<dbReference type="Proteomes" id="UP000824890">
    <property type="component" value="Unassembled WGS sequence"/>
</dbReference>
<organism evidence="1 2">
    <name type="scientific">Brassica napus</name>
    <name type="common">Rape</name>
    <dbReference type="NCBI Taxonomy" id="3708"/>
    <lineage>
        <taxon>Eukaryota</taxon>
        <taxon>Viridiplantae</taxon>
        <taxon>Streptophyta</taxon>
        <taxon>Embryophyta</taxon>
        <taxon>Tracheophyta</taxon>
        <taxon>Spermatophyta</taxon>
        <taxon>Magnoliopsida</taxon>
        <taxon>eudicotyledons</taxon>
        <taxon>Gunneridae</taxon>
        <taxon>Pentapetalae</taxon>
        <taxon>rosids</taxon>
        <taxon>malvids</taxon>
        <taxon>Brassicales</taxon>
        <taxon>Brassicaceae</taxon>
        <taxon>Brassiceae</taxon>
        <taxon>Brassica</taxon>
    </lineage>
</organism>
<reference evidence="1 2" key="1">
    <citation type="submission" date="2021-05" db="EMBL/GenBank/DDBJ databases">
        <title>Genome Assembly of Synthetic Allotetraploid Brassica napus Reveals Homoeologous Exchanges between Subgenomes.</title>
        <authorList>
            <person name="Davis J.T."/>
        </authorList>
    </citation>
    <scope>NUCLEOTIDE SEQUENCE [LARGE SCALE GENOMIC DNA]</scope>
    <source>
        <strain evidence="2">cv. Da-Ae</strain>
        <tissue evidence="1">Seedling</tissue>
    </source>
</reference>
<gene>
    <name evidence="1" type="ORF">HID58_082279</name>
</gene>
<sequence length="684" mass="79406">MCNNNIDLVKAEGISYARVVYNDDASYATDEQKNKGLTRVKGIDHANSLDFFPTIWRNKRSFPCEINGEPPDPGRREVLVLHDEINFDTVHELYTNKASFWWFLKLEDNGHLQNTLQRDSMGKEPLIAFNHEWVHEKCNKMPNHDQQANPFCSREEDLDGEIYKYLMSDSYYDEAPCYEVFPSKKNFTDMDEKEELMELKSKGSTFSGNLYELREEDQTTSQWESECHQSLWVKAISPYHSRFRKHQLELVSGWRQPCAMLSSDLLVSNMFGFGSQTLRTIQWFSDMEWWCEEADFISTVLLSNDSPCTWLEHKECTSVYASATNLTSLYWGMGLFRSDLCCTSMASVLLPWQFHTAGKFAEMSSTREHRLWHPQQATHIVLLWLGLEAVIGFFDDIHINGVMPEALISLHSQILPLLQHEIMFLDELECNIDIYWRVCLHMLILVQWQNNNFFVAMLLDGSCMLDRGVLIAFLFDEKGKTKYLWRPWVYEFFMVLLQTFSVEWQFILFYWRVGDVAQELDCYSNGACESNNVLCILVSNIVPKPVWKCMSLSTAGKKVVMVFFYKILICGFSLAAPFTSPYQALNLLYCTTLLVLKQECQVAIGWELLRRYIVSHTGTTPCGWSIAQEILKETNDFTWENQIVLSPKSGQRHQLKPRAPQNTVTFASSKLGCELLLTYTTWLY</sequence>
<feature type="non-terminal residue" evidence="1">
    <location>
        <position position="684"/>
    </location>
</feature>
<evidence type="ECO:0000313" key="1">
    <source>
        <dbReference type="EMBL" id="KAH0865068.1"/>
    </source>
</evidence>
<comment type="caution">
    <text evidence="1">The sequence shown here is derived from an EMBL/GenBank/DDBJ whole genome shotgun (WGS) entry which is preliminary data.</text>
</comment>
<protein>
    <submittedName>
        <fullName evidence="1">Uncharacterized protein</fullName>
    </submittedName>
</protein>